<protein>
    <submittedName>
        <fullName evidence="1">Uncharacterized protein</fullName>
    </submittedName>
</protein>
<geneLocation type="plasmid" evidence="1 2">
    <name>pCC829_2</name>
</geneLocation>
<organism evidence="1 2">
    <name type="scientific">Bradyrhizobium barranii</name>
    <dbReference type="NCBI Taxonomy" id="2992140"/>
    <lineage>
        <taxon>Bacteria</taxon>
        <taxon>Pseudomonadati</taxon>
        <taxon>Pseudomonadota</taxon>
        <taxon>Alphaproteobacteria</taxon>
        <taxon>Hyphomicrobiales</taxon>
        <taxon>Nitrobacteraceae</taxon>
        <taxon>Bradyrhizobium</taxon>
    </lineage>
</organism>
<dbReference type="Proteomes" id="UP001430990">
    <property type="component" value="Plasmid pCC829_2"/>
</dbReference>
<keyword evidence="2" id="KW-1185">Reference proteome</keyword>
<proteinExistence type="predicted"/>
<reference evidence="1" key="1">
    <citation type="submission" date="2021-11" db="EMBL/GenBank/DDBJ databases">
        <title>Australian commercial rhizobial inoculants.</title>
        <authorList>
            <person name="Kohlmeier M.G."/>
            <person name="O'Hara G.W."/>
            <person name="Colombi E."/>
            <person name="Ramsay J.P."/>
            <person name="Terpolilli J."/>
        </authorList>
    </citation>
    <scope>NUCLEOTIDE SEQUENCE</scope>
    <source>
        <strain evidence="1">CC829</strain>
        <plasmid evidence="1">pCC829_2</plasmid>
    </source>
</reference>
<gene>
    <name evidence="1" type="ORF">BjapCC829_48995</name>
</gene>
<evidence type="ECO:0000313" key="2">
    <source>
        <dbReference type="Proteomes" id="UP001430990"/>
    </source>
</evidence>
<accession>A0ABY3R258</accession>
<sequence>MYAALAQQMSSNAAATDAMVSVSVDALSSIEQIVKLVPETTKVFIVIGNSPIEKLWLEEMRKLFQPLTGQLEITYSNELSLEEILKQVANLPPRTFIVYGQMLVDAAGVVHGARRQASHRPDPQSCERAYLFGTGRLLRPWDCGRSDDEHI</sequence>
<evidence type="ECO:0000313" key="1">
    <source>
        <dbReference type="EMBL" id="UFW91946.1"/>
    </source>
</evidence>
<keyword evidence="1" id="KW-0614">Plasmid</keyword>
<name>A0ABY3R258_9BRAD</name>
<dbReference type="EMBL" id="CP088102">
    <property type="protein sequence ID" value="UFW91946.1"/>
    <property type="molecule type" value="Genomic_DNA"/>
</dbReference>
<dbReference type="RefSeq" id="WP_231145783.1">
    <property type="nucleotide sequence ID" value="NZ_CP088102.1"/>
</dbReference>